<feature type="transmembrane region" description="Helical" evidence="1">
    <location>
        <begin position="156"/>
        <end position="175"/>
    </location>
</feature>
<feature type="transmembrane region" description="Helical" evidence="1">
    <location>
        <begin position="129"/>
        <end position="150"/>
    </location>
</feature>
<organism evidence="2 3">
    <name type="scientific">Spirosoma soli</name>
    <dbReference type="NCBI Taxonomy" id="1770529"/>
    <lineage>
        <taxon>Bacteria</taxon>
        <taxon>Pseudomonadati</taxon>
        <taxon>Bacteroidota</taxon>
        <taxon>Cytophagia</taxon>
        <taxon>Cytophagales</taxon>
        <taxon>Cytophagaceae</taxon>
        <taxon>Spirosoma</taxon>
    </lineage>
</organism>
<proteinExistence type="predicted"/>
<dbReference type="Proteomes" id="UP001597469">
    <property type="component" value="Unassembled WGS sequence"/>
</dbReference>
<dbReference type="InterPro" id="IPR005325">
    <property type="entry name" value="DUF308_memb"/>
</dbReference>
<keyword evidence="1" id="KW-0472">Membrane</keyword>
<feature type="transmembrane region" description="Helical" evidence="1">
    <location>
        <begin position="66"/>
        <end position="85"/>
    </location>
</feature>
<feature type="transmembrane region" description="Helical" evidence="1">
    <location>
        <begin position="39"/>
        <end position="59"/>
    </location>
</feature>
<evidence type="ECO:0000313" key="2">
    <source>
        <dbReference type="EMBL" id="MFD2571181.1"/>
    </source>
</evidence>
<name>A0ABW5M4E1_9BACT</name>
<evidence type="ECO:0000256" key="1">
    <source>
        <dbReference type="SAM" id="Phobius"/>
    </source>
</evidence>
<sequence length="194" mass="21221">MNPANTHQTPQPWWLSYLRAGLFILAGVILFLWSKSSLALVLILGLCLVLSGLSAIRFWQISRTNTWFLVNGILDTLIGLAFLVYHTTPFDDISLFLGAWGVLVGTLSLVETMFLFLGFQSSSRAANDLTLGVLSFLTLLLGGAIAYLVIGQPLDASSYRYAGLAIVAMGILLVFNTRRLQRDAENYGQDSNSA</sequence>
<feature type="transmembrane region" description="Helical" evidence="1">
    <location>
        <begin position="97"/>
        <end position="117"/>
    </location>
</feature>
<dbReference type="Pfam" id="PF03729">
    <property type="entry name" value="DUF308"/>
    <property type="match status" value="1"/>
</dbReference>
<feature type="transmembrane region" description="Helical" evidence="1">
    <location>
        <begin position="12"/>
        <end position="33"/>
    </location>
</feature>
<comment type="caution">
    <text evidence="2">The sequence shown here is derived from an EMBL/GenBank/DDBJ whole genome shotgun (WGS) entry which is preliminary data.</text>
</comment>
<dbReference type="RefSeq" id="WP_381522483.1">
    <property type="nucleotide sequence ID" value="NZ_JBHULN010000005.1"/>
</dbReference>
<keyword evidence="1" id="KW-0812">Transmembrane</keyword>
<gene>
    <name evidence="2" type="ORF">ACFSUS_11085</name>
</gene>
<protein>
    <submittedName>
        <fullName evidence="2">DUF308 domain-containing protein</fullName>
    </submittedName>
</protein>
<accession>A0ABW5M4E1</accession>
<evidence type="ECO:0000313" key="3">
    <source>
        <dbReference type="Proteomes" id="UP001597469"/>
    </source>
</evidence>
<dbReference type="EMBL" id="JBHULN010000005">
    <property type="protein sequence ID" value="MFD2571181.1"/>
    <property type="molecule type" value="Genomic_DNA"/>
</dbReference>
<reference evidence="3" key="1">
    <citation type="journal article" date="2019" name="Int. J. Syst. Evol. Microbiol.">
        <title>The Global Catalogue of Microorganisms (GCM) 10K type strain sequencing project: providing services to taxonomists for standard genome sequencing and annotation.</title>
        <authorList>
            <consortium name="The Broad Institute Genomics Platform"/>
            <consortium name="The Broad Institute Genome Sequencing Center for Infectious Disease"/>
            <person name="Wu L."/>
            <person name="Ma J."/>
        </authorList>
    </citation>
    <scope>NUCLEOTIDE SEQUENCE [LARGE SCALE GENOMIC DNA]</scope>
    <source>
        <strain evidence="3">KCTC 42805</strain>
    </source>
</reference>
<keyword evidence="1" id="KW-1133">Transmembrane helix</keyword>
<keyword evidence="3" id="KW-1185">Reference proteome</keyword>